<accession>A0A0B3S6N0</accession>
<name>A0A0B3S6N0_9RHOB</name>
<comment type="caution">
    <text evidence="1">The sequence shown here is derived from an EMBL/GenBank/DDBJ whole genome shotgun (WGS) entry which is preliminary data.</text>
</comment>
<dbReference type="Pfam" id="PF17267">
    <property type="entry name" value="DUF5333"/>
    <property type="match status" value="1"/>
</dbReference>
<sequence length="130" mass="14658">MRLILTSIVCMTLALPAVAKPPLREVSEIDDGLMAIAIADEIRKNCDDLQPRMVRAYRQIKALEKRAKALGYSETEIDDYVKSDKEKKRMRGKAETWLASKGVNPKDTRALCKFGRDDISRGGPVGYFLR</sequence>
<dbReference type="Proteomes" id="UP000030960">
    <property type="component" value="Unassembled WGS sequence"/>
</dbReference>
<dbReference type="OrthoDB" id="7658992at2"/>
<gene>
    <name evidence="1" type="ORF">OA50_03354</name>
</gene>
<protein>
    <submittedName>
        <fullName evidence="1">Uncharacterized protein</fullName>
    </submittedName>
</protein>
<dbReference type="InterPro" id="IPR020349">
    <property type="entry name" value="Uncharacterised_14.7kDa"/>
</dbReference>
<evidence type="ECO:0000313" key="2">
    <source>
        <dbReference type="Proteomes" id="UP000030960"/>
    </source>
</evidence>
<organism evidence="1 2">
    <name type="scientific">Mameliella alba</name>
    <dbReference type="NCBI Taxonomy" id="561184"/>
    <lineage>
        <taxon>Bacteria</taxon>
        <taxon>Pseudomonadati</taxon>
        <taxon>Pseudomonadota</taxon>
        <taxon>Alphaproteobacteria</taxon>
        <taxon>Rhodobacterales</taxon>
        <taxon>Roseobacteraceae</taxon>
        <taxon>Mameliella</taxon>
    </lineage>
</organism>
<dbReference type="EMBL" id="JSUQ01000012">
    <property type="protein sequence ID" value="KHQ52336.1"/>
    <property type="molecule type" value="Genomic_DNA"/>
</dbReference>
<dbReference type="STRING" id="561184.SAMN05216376_102321"/>
<reference evidence="1 2" key="1">
    <citation type="submission" date="2014-10" db="EMBL/GenBank/DDBJ databases">
        <title>Genome sequence of Ponticoccus sp. strain UMTAT08 isolated from clonal culture of toxic dinoflagellate Alexandrium tamiyavanichii.</title>
        <authorList>
            <person name="Gan H.Y."/>
            <person name="Muhd D.-D."/>
            <person name="Mohd Noor M.E."/>
            <person name="Yeong Y.S."/>
            <person name="Usup G."/>
        </authorList>
    </citation>
    <scope>NUCLEOTIDE SEQUENCE [LARGE SCALE GENOMIC DNA]</scope>
    <source>
        <strain evidence="1 2">UMTAT08</strain>
    </source>
</reference>
<accession>A0A225QQS6</accession>
<keyword evidence="2" id="KW-1185">Reference proteome</keyword>
<dbReference type="GeneID" id="66499699"/>
<proteinExistence type="predicted"/>
<dbReference type="RefSeq" id="WP_043143615.1">
    <property type="nucleotide sequence ID" value="NZ_AP022337.1"/>
</dbReference>
<evidence type="ECO:0000313" key="1">
    <source>
        <dbReference type="EMBL" id="KHQ52336.1"/>
    </source>
</evidence>
<accession>A0A225PYY7</accession>
<dbReference type="AlphaFoldDB" id="A0A0B3S6N0"/>